<comment type="caution">
    <text evidence="2">The sequence shown here is derived from an EMBL/GenBank/DDBJ whole genome shotgun (WGS) entry which is preliminary data.</text>
</comment>
<dbReference type="Proteomes" id="UP001558713">
    <property type="component" value="Unassembled WGS sequence"/>
</dbReference>
<proteinExistence type="predicted"/>
<dbReference type="InterPro" id="IPR001810">
    <property type="entry name" value="F-box_dom"/>
</dbReference>
<dbReference type="AlphaFoldDB" id="A0ABD0Z6F7"/>
<evidence type="ECO:0000313" key="2">
    <source>
        <dbReference type="EMBL" id="KAL1190282.1"/>
    </source>
</evidence>
<evidence type="ECO:0000259" key="1">
    <source>
        <dbReference type="Pfam" id="PF00646"/>
    </source>
</evidence>
<sequence>MHTATSSLPDDSSLPSDLPLPNEISMNCFAFVPRRYYPSLSLVSKSFCESITSPELDLVRSLLNTTENVLYVALRLYLEQTPRWYSLNPKPFKNEHALVPIPSLPYWGSSVVTFSVDVSMKSLPLMCSPSTVGFTRVISSQACVWHVAAQQREL</sequence>
<dbReference type="PANTHER" id="PTHR24414">
    <property type="entry name" value="F-BOX/KELCH-REPEAT PROTEIN SKIP4"/>
    <property type="match status" value="1"/>
</dbReference>
<dbReference type="PANTHER" id="PTHR24414:SF70">
    <property type="entry name" value="F-BOX DOMAIN-CONTAINING PROTEIN"/>
    <property type="match status" value="1"/>
</dbReference>
<protein>
    <submittedName>
        <fullName evidence="2">F-box/kelch-repeat protein</fullName>
    </submittedName>
</protein>
<keyword evidence="3" id="KW-1185">Reference proteome</keyword>
<dbReference type="InterPro" id="IPR050354">
    <property type="entry name" value="F-box/kelch-repeat_ARATH"/>
</dbReference>
<reference evidence="2 3" key="1">
    <citation type="submission" date="2024-04" db="EMBL/GenBank/DDBJ databases">
        <title>Genome assembly C_amara_ONT_v2.</title>
        <authorList>
            <person name="Yant L."/>
            <person name="Moore C."/>
            <person name="Slenker M."/>
        </authorList>
    </citation>
    <scope>NUCLEOTIDE SEQUENCE [LARGE SCALE GENOMIC DNA]</scope>
    <source>
        <tissue evidence="2">Leaf</tissue>
    </source>
</reference>
<dbReference type="Pfam" id="PF00646">
    <property type="entry name" value="F-box"/>
    <property type="match status" value="1"/>
</dbReference>
<organism evidence="2 3">
    <name type="scientific">Cardamine amara subsp. amara</name>
    <dbReference type="NCBI Taxonomy" id="228776"/>
    <lineage>
        <taxon>Eukaryota</taxon>
        <taxon>Viridiplantae</taxon>
        <taxon>Streptophyta</taxon>
        <taxon>Embryophyta</taxon>
        <taxon>Tracheophyta</taxon>
        <taxon>Spermatophyta</taxon>
        <taxon>Magnoliopsida</taxon>
        <taxon>eudicotyledons</taxon>
        <taxon>Gunneridae</taxon>
        <taxon>Pentapetalae</taxon>
        <taxon>rosids</taxon>
        <taxon>malvids</taxon>
        <taxon>Brassicales</taxon>
        <taxon>Brassicaceae</taxon>
        <taxon>Cardamineae</taxon>
        <taxon>Cardamine</taxon>
    </lineage>
</organism>
<evidence type="ECO:0000313" key="3">
    <source>
        <dbReference type="Proteomes" id="UP001558713"/>
    </source>
</evidence>
<dbReference type="EMBL" id="JBANAX010000877">
    <property type="protein sequence ID" value="KAL1190282.1"/>
    <property type="molecule type" value="Genomic_DNA"/>
</dbReference>
<name>A0ABD0Z6F7_CARAN</name>
<accession>A0ABD0Z6F7</accession>
<gene>
    <name evidence="2" type="ORF">V5N11_016668</name>
</gene>
<feature type="domain" description="F-box" evidence="1">
    <location>
        <begin position="20"/>
        <end position="56"/>
    </location>
</feature>